<evidence type="ECO:0000259" key="12">
    <source>
        <dbReference type="Pfam" id="PF00117"/>
    </source>
</evidence>
<dbReference type="InterPro" id="IPR029062">
    <property type="entry name" value="Class_I_gatase-like"/>
</dbReference>
<dbReference type="GO" id="GO:0016829">
    <property type="term" value="F:lyase activity"/>
    <property type="evidence" value="ECO:0007669"/>
    <property type="project" value="UniProtKB-KW"/>
</dbReference>
<dbReference type="OrthoDB" id="33401at2157"/>
<evidence type="ECO:0000256" key="4">
    <source>
        <dbReference type="ARBA" id="ARBA00022801"/>
    </source>
</evidence>
<keyword evidence="3 10" id="KW-0028">Amino-acid biosynthesis</keyword>
<feature type="active site" description="Nucleophile" evidence="10 11">
    <location>
        <position position="82"/>
    </location>
</feature>
<dbReference type="UniPathway" id="UPA00031">
    <property type="reaction ID" value="UER00010"/>
</dbReference>
<keyword evidence="10" id="KW-0963">Cytoplasm</keyword>
<dbReference type="Pfam" id="PF00117">
    <property type="entry name" value="GATase"/>
    <property type="match status" value="1"/>
</dbReference>
<dbReference type="InterPro" id="IPR017926">
    <property type="entry name" value="GATASE"/>
</dbReference>
<dbReference type="InterPro" id="IPR010139">
    <property type="entry name" value="Imidazole-glycPsynth_HisH"/>
</dbReference>
<dbReference type="PIRSF" id="PIRSF000495">
    <property type="entry name" value="Amidotransf_hisH"/>
    <property type="match status" value="1"/>
</dbReference>
<name>A0A4P2VDA1_9ARCH</name>
<evidence type="ECO:0000256" key="10">
    <source>
        <dbReference type="HAMAP-Rule" id="MF_00278"/>
    </source>
</evidence>
<evidence type="ECO:0000256" key="6">
    <source>
        <dbReference type="ARBA" id="ARBA00023102"/>
    </source>
</evidence>
<keyword evidence="6 10" id="KW-0368">Histidine biosynthesis</keyword>
<comment type="subunit">
    <text evidence="2 10">Heterodimer of HisH and HisF.</text>
</comment>
<dbReference type="GO" id="GO:0000107">
    <property type="term" value="F:imidazoleglycerol-phosphate synthase activity"/>
    <property type="evidence" value="ECO:0007669"/>
    <property type="project" value="UniProtKB-UniRule"/>
</dbReference>
<proteinExistence type="inferred from homology"/>
<evidence type="ECO:0000256" key="5">
    <source>
        <dbReference type="ARBA" id="ARBA00022962"/>
    </source>
</evidence>
<keyword evidence="14" id="KW-1185">Reference proteome</keyword>
<dbReference type="CDD" id="cd01748">
    <property type="entry name" value="GATase1_IGP_Synthase"/>
    <property type="match status" value="1"/>
</dbReference>
<comment type="catalytic activity">
    <reaction evidence="9 10">
        <text>L-glutamine + H2O = L-glutamate + NH4(+)</text>
        <dbReference type="Rhea" id="RHEA:15889"/>
        <dbReference type="ChEBI" id="CHEBI:15377"/>
        <dbReference type="ChEBI" id="CHEBI:28938"/>
        <dbReference type="ChEBI" id="CHEBI:29985"/>
        <dbReference type="ChEBI" id="CHEBI:58359"/>
        <dbReference type="EC" id="3.5.1.2"/>
    </reaction>
</comment>
<evidence type="ECO:0000256" key="3">
    <source>
        <dbReference type="ARBA" id="ARBA00022605"/>
    </source>
</evidence>
<protein>
    <recommendedName>
        <fullName evidence="10">Imidazole glycerol phosphate synthase subunit HisH</fullName>
        <ecNumber evidence="10">4.3.2.10</ecNumber>
    </recommendedName>
    <alternativeName>
        <fullName evidence="10">IGP synthase glutaminase subunit</fullName>
        <ecNumber evidence="10">3.5.1.2</ecNumber>
    </alternativeName>
    <alternativeName>
        <fullName evidence="10">IGP synthase subunit HisH</fullName>
    </alternativeName>
    <alternativeName>
        <fullName evidence="10">ImGP synthase subunit HisH</fullName>
        <shortName evidence="10">IGPS subunit HisH</shortName>
    </alternativeName>
</protein>
<evidence type="ECO:0000256" key="9">
    <source>
        <dbReference type="ARBA" id="ARBA00049534"/>
    </source>
</evidence>
<organism evidence="13 14">
    <name type="scientific">Conexivisphaera calida</name>
    <dbReference type="NCBI Taxonomy" id="1874277"/>
    <lineage>
        <taxon>Archaea</taxon>
        <taxon>Nitrososphaerota</taxon>
        <taxon>Conexivisphaeria</taxon>
        <taxon>Conexivisphaerales</taxon>
        <taxon>Conexivisphaeraceae</taxon>
        <taxon>Conexivisphaera</taxon>
    </lineage>
</organism>
<comment type="function">
    <text evidence="10">IGPS catalyzes the conversion of PRFAR and glutamine to IGP, AICAR and glutamate. The HisH subunit catalyzes the hydrolysis of glutamine to glutamate and ammonia as part of the synthesis of IGP and AICAR. The resulting ammonia molecule is channeled to the active site of HisF.</text>
</comment>
<dbReference type="KEGG" id="ccai:NAS2_1217"/>
<dbReference type="GO" id="GO:0004359">
    <property type="term" value="F:glutaminase activity"/>
    <property type="evidence" value="ECO:0007669"/>
    <property type="project" value="UniProtKB-EC"/>
</dbReference>
<evidence type="ECO:0000256" key="8">
    <source>
        <dbReference type="ARBA" id="ARBA00047838"/>
    </source>
</evidence>
<dbReference type="RefSeq" id="WP_174448820.1">
    <property type="nucleotide sequence ID" value="NZ_AP018732.1"/>
</dbReference>
<dbReference type="Proteomes" id="UP000509448">
    <property type="component" value="Chromosome"/>
</dbReference>
<comment type="pathway">
    <text evidence="1 10">Amino-acid biosynthesis; L-histidine biosynthesis; L-histidine from 5-phospho-alpha-D-ribose 1-diphosphate: step 5/9.</text>
</comment>
<dbReference type="PANTHER" id="PTHR42701:SF1">
    <property type="entry name" value="IMIDAZOLE GLYCEROL PHOSPHATE SYNTHASE SUBUNIT HISH"/>
    <property type="match status" value="1"/>
</dbReference>
<gene>
    <name evidence="10" type="primary">hisH</name>
    <name evidence="13" type="ORF">NAS2_1217</name>
</gene>
<feature type="active site" evidence="10 11">
    <location>
        <position position="186"/>
    </location>
</feature>
<keyword evidence="7 10" id="KW-0456">Lyase</keyword>
<keyword evidence="5 10" id="KW-0315">Glutamine amidotransferase</keyword>
<dbReference type="HAMAP" id="MF_00278">
    <property type="entry name" value="HisH"/>
    <property type="match status" value="1"/>
</dbReference>
<dbReference type="GO" id="GO:0005737">
    <property type="term" value="C:cytoplasm"/>
    <property type="evidence" value="ECO:0007669"/>
    <property type="project" value="UniProtKB-SubCell"/>
</dbReference>
<feature type="active site" evidence="10 11">
    <location>
        <position position="184"/>
    </location>
</feature>
<dbReference type="SUPFAM" id="SSF52317">
    <property type="entry name" value="Class I glutamine amidotransferase-like"/>
    <property type="match status" value="1"/>
</dbReference>
<comment type="subcellular location">
    <subcellularLocation>
        <location evidence="10">Cytoplasm</location>
    </subcellularLocation>
</comment>
<sequence length="206" mass="22247">MGTGKSPRIGIVKYGVGNVFSVAAGLSRAGAIPEIIDAPSKGYDAIVLPGVGAYAPAMTRLGPHRDKILELMDEGTPVLGICLGMQLFFEWSDEWGGSEGLGLLDGRVTALRARKLPHVGWTRVRHVRECRLVDGISSGSYVYFVHSYANVDTSREFVCSTASHEGQEFVAALESPPLYGTQFHPERSDGPGSVVLRNFVRIASER</sequence>
<dbReference type="PANTHER" id="PTHR42701">
    <property type="entry name" value="IMIDAZOLE GLYCEROL PHOSPHATE SYNTHASE SUBUNIT HISH"/>
    <property type="match status" value="1"/>
</dbReference>
<dbReference type="EC" id="4.3.2.10" evidence="10"/>
<evidence type="ECO:0000313" key="14">
    <source>
        <dbReference type="Proteomes" id="UP000509448"/>
    </source>
</evidence>
<keyword evidence="4 10" id="KW-0378">Hydrolase</keyword>
<evidence type="ECO:0000313" key="13">
    <source>
        <dbReference type="EMBL" id="BBE42606.1"/>
    </source>
</evidence>
<dbReference type="Gene3D" id="3.40.50.880">
    <property type="match status" value="1"/>
</dbReference>
<feature type="domain" description="Glutamine amidotransferase" evidence="12">
    <location>
        <begin position="34"/>
        <end position="200"/>
    </location>
</feature>
<dbReference type="GO" id="GO:0000105">
    <property type="term" value="P:L-histidine biosynthetic process"/>
    <property type="evidence" value="ECO:0007669"/>
    <property type="project" value="UniProtKB-UniRule"/>
</dbReference>
<dbReference type="SMART" id="SM01211">
    <property type="entry name" value="GATase_5"/>
    <property type="match status" value="1"/>
</dbReference>
<comment type="catalytic activity">
    <reaction evidence="8 10">
        <text>5-[(5-phospho-1-deoxy-D-ribulos-1-ylimino)methylamino]-1-(5-phospho-beta-D-ribosyl)imidazole-4-carboxamide + L-glutamine = D-erythro-1-(imidazol-4-yl)glycerol 3-phosphate + 5-amino-1-(5-phospho-beta-D-ribosyl)imidazole-4-carboxamide + L-glutamate + H(+)</text>
        <dbReference type="Rhea" id="RHEA:24793"/>
        <dbReference type="ChEBI" id="CHEBI:15378"/>
        <dbReference type="ChEBI" id="CHEBI:29985"/>
        <dbReference type="ChEBI" id="CHEBI:58278"/>
        <dbReference type="ChEBI" id="CHEBI:58359"/>
        <dbReference type="ChEBI" id="CHEBI:58475"/>
        <dbReference type="ChEBI" id="CHEBI:58525"/>
        <dbReference type="EC" id="4.3.2.10"/>
    </reaction>
</comment>
<evidence type="ECO:0000256" key="2">
    <source>
        <dbReference type="ARBA" id="ARBA00011152"/>
    </source>
</evidence>
<dbReference type="AlphaFoldDB" id="A0A4P2VDA1"/>
<evidence type="ECO:0000256" key="7">
    <source>
        <dbReference type="ARBA" id="ARBA00023239"/>
    </source>
</evidence>
<evidence type="ECO:0000256" key="1">
    <source>
        <dbReference type="ARBA" id="ARBA00005091"/>
    </source>
</evidence>
<dbReference type="NCBIfam" id="TIGR01855">
    <property type="entry name" value="IMP_synth_hisH"/>
    <property type="match status" value="1"/>
</dbReference>
<evidence type="ECO:0000256" key="11">
    <source>
        <dbReference type="PIRSR" id="PIRSR000495-1"/>
    </source>
</evidence>
<accession>A0A4P2VDA1</accession>
<dbReference type="EMBL" id="AP018732">
    <property type="protein sequence ID" value="BBE42606.1"/>
    <property type="molecule type" value="Genomic_DNA"/>
</dbReference>
<dbReference type="GeneID" id="55585029"/>
<dbReference type="EC" id="3.5.1.2" evidence="10"/>
<reference evidence="13 14" key="1">
    <citation type="journal article" date="2019" name="ISME J.">
        <title>Isolation and characterization of a thermophilic sulfur- and iron-reducing thaumarchaeote from a terrestrial acidic hot spring.</title>
        <authorList>
            <person name="Kato S."/>
            <person name="Itoh T."/>
            <person name="Yuki M."/>
            <person name="Nagamori M."/>
            <person name="Ohnishi M."/>
            <person name="Uematsu K."/>
            <person name="Suzuki K."/>
            <person name="Takashina T."/>
            <person name="Ohkuma M."/>
        </authorList>
    </citation>
    <scope>NUCLEOTIDE SEQUENCE [LARGE SCALE GENOMIC DNA]</scope>
    <source>
        <strain evidence="13 14">NAS-02</strain>
    </source>
</reference>
<dbReference type="PROSITE" id="PS51273">
    <property type="entry name" value="GATASE_TYPE_1"/>
    <property type="match status" value="1"/>
</dbReference>
<keyword evidence="13" id="KW-0808">Transferase</keyword>